<dbReference type="Proteomes" id="UP000326702">
    <property type="component" value="Chromosome"/>
</dbReference>
<dbReference type="GO" id="GO:0015628">
    <property type="term" value="P:protein secretion by the type II secretion system"/>
    <property type="evidence" value="ECO:0007669"/>
    <property type="project" value="TreeGrafter"/>
</dbReference>
<feature type="region of interest" description="Disordered" evidence="1">
    <location>
        <begin position="1"/>
        <end position="54"/>
    </location>
</feature>
<dbReference type="Gene3D" id="1.10.150.320">
    <property type="entry name" value="Photosystem II 12 kDa extrinsic protein"/>
    <property type="match status" value="1"/>
</dbReference>
<dbReference type="SUPFAM" id="SSF47781">
    <property type="entry name" value="RuvA domain 2-like"/>
    <property type="match status" value="1"/>
</dbReference>
<protein>
    <submittedName>
        <fullName evidence="4">ComE operon protein</fullName>
    </submittedName>
</protein>
<feature type="compositionally biased region" description="Low complexity" evidence="1">
    <location>
        <begin position="151"/>
        <end position="166"/>
    </location>
</feature>
<evidence type="ECO:0000259" key="3">
    <source>
        <dbReference type="SMART" id="SM00278"/>
    </source>
</evidence>
<dbReference type="EMBL" id="CP045529">
    <property type="protein sequence ID" value="QFU98709.1"/>
    <property type="molecule type" value="Genomic_DNA"/>
</dbReference>
<reference evidence="4 5" key="1">
    <citation type="submission" date="2019-10" db="EMBL/GenBank/DDBJ databases">
        <title>Genome sequence of Luteimicrobium xylanilyticum HY-24.</title>
        <authorList>
            <person name="Kim D.Y."/>
            <person name="Park H.-Y."/>
        </authorList>
    </citation>
    <scope>NUCLEOTIDE SEQUENCE [LARGE SCALE GENOMIC DNA]</scope>
    <source>
        <strain evidence="4 5">HY-24</strain>
    </source>
</reference>
<keyword evidence="2" id="KW-0812">Transmembrane</keyword>
<evidence type="ECO:0000313" key="5">
    <source>
        <dbReference type="Proteomes" id="UP000326702"/>
    </source>
</evidence>
<keyword evidence="5" id="KW-1185">Reference proteome</keyword>
<dbReference type="Gene3D" id="3.10.560.10">
    <property type="entry name" value="Outer membrane lipoprotein wza domain like"/>
    <property type="match status" value="1"/>
</dbReference>
<keyword evidence="2" id="KW-0472">Membrane</keyword>
<feature type="region of interest" description="Disordered" evidence="1">
    <location>
        <begin position="143"/>
        <end position="166"/>
    </location>
</feature>
<dbReference type="InterPro" id="IPR019554">
    <property type="entry name" value="Soluble_ligand-bd"/>
</dbReference>
<accession>A0A5P9QBI6</accession>
<evidence type="ECO:0000256" key="2">
    <source>
        <dbReference type="SAM" id="Phobius"/>
    </source>
</evidence>
<dbReference type="PANTHER" id="PTHR21180">
    <property type="entry name" value="ENDONUCLEASE/EXONUCLEASE/PHOSPHATASE FAMILY DOMAIN-CONTAINING PROTEIN 1"/>
    <property type="match status" value="1"/>
</dbReference>
<evidence type="ECO:0000256" key="1">
    <source>
        <dbReference type="SAM" id="MobiDB-lite"/>
    </source>
</evidence>
<feature type="domain" description="Helix-hairpin-helix DNA-binding motif class 1" evidence="3">
    <location>
        <begin position="276"/>
        <end position="295"/>
    </location>
</feature>
<dbReference type="Pfam" id="PF10531">
    <property type="entry name" value="SLBB"/>
    <property type="match status" value="1"/>
</dbReference>
<dbReference type="GO" id="GO:0003677">
    <property type="term" value="F:DNA binding"/>
    <property type="evidence" value="ECO:0007669"/>
    <property type="project" value="InterPro"/>
</dbReference>
<feature type="domain" description="Helix-hairpin-helix DNA-binding motif class 1" evidence="3">
    <location>
        <begin position="306"/>
        <end position="325"/>
    </location>
</feature>
<keyword evidence="2" id="KW-1133">Transmembrane helix</keyword>
<name>A0A5P9QBI6_9MICO</name>
<feature type="compositionally biased region" description="Low complexity" evidence="1">
    <location>
        <begin position="45"/>
        <end position="54"/>
    </location>
</feature>
<dbReference type="InterPro" id="IPR010994">
    <property type="entry name" value="RuvA_2-like"/>
</dbReference>
<dbReference type="InterPro" id="IPR003583">
    <property type="entry name" value="Hlx-hairpin-Hlx_DNA-bd_motif"/>
</dbReference>
<dbReference type="GO" id="GO:0006281">
    <property type="term" value="P:DNA repair"/>
    <property type="evidence" value="ECO:0007669"/>
    <property type="project" value="InterPro"/>
</dbReference>
<dbReference type="InterPro" id="IPR051675">
    <property type="entry name" value="Endo/Exo/Phosphatase_dom_1"/>
</dbReference>
<dbReference type="GO" id="GO:0015627">
    <property type="term" value="C:type II protein secretion system complex"/>
    <property type="evidence" value="ECO:0007669"/>
    <property type="project" value="TreeGrafter"/>
</dbReference>
<dbReference type="SMART" id="SM00278">
    <property type="entry name" value="HhH1"/>
    <property type="match status" value="2"/>
</dbReference>
<dbReference type="AlphaFoldDB" id="A0A5P9QBI6"/>
<dbReference type="KEGG" id="lxl:KDY119_02228"/>
<dbReference type="PANTHER" id="PTHR21180:SF32">
    <property type="entry name" value="ENDONUCLEASE_EXONUCLEASE_PHOSPHATASE FAMILY DOMAIN-CONTAINING PROTEIN 1"/>
    <property type="match status" value="1"/>
</dbReference>
<feature type="transmembrane region" description="Helical" evidence="2">
    <location>
        <begin position="103"/>
        <end position="123"/>
    </location>
</feature>
<sequence>MPWSPVLAATRAPTPRAPGPDPWTGDAPSERPLDPGAGESDAGESDAAGPDAAGADAADVASRFRAGAMGAVASAYTTAHGHPVGTDLDESVGPRRWAVTARAAGLVLAVVLAVGAAVVTVAVSRGAGAPTARVAVDVPAPRASGGAVRPSATTGSTGASVATAPSGTGTSAGATILVHVVGAVRHPGLVHLDTGARLEDAVEAAGGATSSAQLDAVNLASVVADGQQVRIPRKGETAVPAAPSGTSADGAATGDGGGSSKAASGTPVDLNTADAAALDALPGIGPVLAQRIVDHRTQNGPFTSVDQLDEVSGIGPALLGRLRDLVRV</sequence>
<evidence type="ECO:0000313" key="4">
    <source>
        <dbReference type="EMBL" id="QFU98709.1"/>
    </source>
</evidence>
<dbReference type="Pfam" id="PF12836">
    <property type="entry name" value="HHH_3"/>
    <property type="match status" value="1"/>
</dbReference>
<feature type="region of interest" description="Disordered" evidence="1">
    <location>
        <begin position="233"/>
        <end position="267"/>
    </location>
</feature>
<feature type="compositionally biased region" description="Low complexity" evidence="1">
    <location>
        <begin position="240"/>
        <end position="252"/>
    </location>
</feature>
<gene>
    <name evidence="4" type="ORF">KDY119_02228</name>
</gene>
<proteinExistence type="predicted"/>
<organism evidence="4 5">
    <name type="scientific">Luteimicrobium xylanilyticum</name>
    <dbReference type="NCBI Taxonomy" id="1133546"/>
    <lineage>
        <taxon>Bacteria</taxon>
        <taxon>Bacillati</taxon>
        <taxon>Actinomycetota</taxon>
        <taxon>Actinomycetes</taxon>
        <taxon>Micrococcales</taxon>
        <taxon>Luteimicrobium</taxon>
    </lineage>
</organism>